<sequence length="229" mass="26571">MTRKFLDYWKSSLCVYNTIKVQWLSQKANLITTCNGDARIGDLSFFNGLSIRIRRLITEAPYTPWTSLVDTRIHFLNSYSYILFSSTSSWVIRQCQRHTSAEDDTRFSAPTIRLKPELNSCVQDPDSHATALCESCEKKVYPLEKVEIEGRPFHRSCFRCTQCQCVLRMDTFTWNKNRLYCLPHFKRLFISKGNYDEGFGDDQHKKKWENGHMQQALQVAAVTADAATN</sequence>
<gene>
    <name evidence="6" type="ORF">AGLY_014707</name>
</gene>
<dbReference type="PANTHER" id="PTHR24206">
    <property type="entry name" value="OS06G0237300 PROTEIN"/>
    <property type="match status" value="1"/>
</dbReference>
<dbReference type="GO" id="GO:0046872">
    <property type="term" value="F:metal ion binding"/>
    <property type="evidence" value="ECO:0007669"/>
    <property type="project" value="UniProtKB-KW"/>
</dbReference>
<evidence type="ECO:0000256" key="2">
    <source>
        <dbReference type="ARBA" id="ARBA00022833"/>
    </source>
</evidence>
<dbReference type="PROSITE" id="PS00478">
    <property type="entry name" value="LIM_DOMAIN_1"/>
    <property type="match status" value="1"/>
</dbReference>
<dbReference type="InterPro" id="IPR001781">
    <property type="entry name" value="Znf_LIM"/>
</dbReference>
<name>A0A6G0T426_APHGL</name>
<feature type="domain" description="LIM zinc-binding" evidence="5">
    <location>
        <begin position="131"/>
        <end position="191"/>
    </location>
</feature>
<evidence type="ECO:0000256" key="4">
    <source>
        <dbReference type="PROSITE-ProRule" id="PRU00125"/>
    </source>
</evidence>
<evidence type="ECO:0000256" key="3">
    <source>
        <dbReference type="ARBA" id="ARBA00023038"/>
    </source>
</evidence>
<comment type="caution">
    <text evidence="6">The sequence shown here is derived from an EMBL/GenBank/DDBJ whole genome shotgun (WGS) entry which is preliminary data.</text>
</comment>
<dbReference type="AlphaFoldDB" id="A0A6G0T426"/>
<dbReference type="EMBL" id="VYZN01000065">
    <property type="protein sequence ID" value="KAE9524657.1"/>
    <property type="molecule type" value="Genomic_DNA"/>
</dbReference>
<accession>A0A6G0T426</accession>
<dbReference type="SMART" id="SM00132">
    <property type="entry name" value="LIM"/>
    <property type="match status" value="1"/>
</dbReference>
<keyword evidence="1 4" id="KW-0479">Metal-binding</keyword>
<protein>
    <recommendedName>
        <fullName evidence="5">LIM zinc-binding domain-containing protein</fullName>
    </recommendedName>
</protein>
<dbReference type="Pfam" id="PF00412">
    <property type="entry name" value="LIM"/>
    <property type="match status" value="1"/>
</dbReference>
<dbReference type="SUPFAM" id="SSF57716">
    <property type="entry name" value="Glucocorticoid receptor-like (DNA-binding domain)"/>
    <property type="match status" value="2"/>
</dbReference>
<keyword evidence="3 4" id="KW-0440">LIM domain</keyword>
<keyword evidence="2 4" id="KW-0862">Zinc</keyword>
<evidence type="ECO:0000256" key="1">
    <source>
        <dbReference type="ARBA" id="ARBA00022723"/>
    </source>
</evidence>
<evidence type="ECO:0000313" key="6">
    <source>
        <dbReference type="EMBL" id="KAE9524657.1"/>
    </source>
</evidence>
<proteinExistence type="predicted"/>
<dbReference type="FunFam" id="2.10.110.10:FF:000002">
    <property type="entry name" value="LIM domain and actin-binding 1"/>
    <property type="match status" value="1"/>
</dbReference>
<keyword evidence="7" id="KW-1185">Reference proteome</keyword>
<dbReference type="CDD" id="cd09358">
    <property type="entry name" value="LIM_Mical_like"/>
    <property type="match status" value="1"/>
</dbReference>
<dbReference type="Proteomes" id="UP000475862">
    <property type="component" value="Unassembled WGS sequence"/>
</dbReference>
<dbReference type="PROSITE" id="PS50023">
    <property type="entry name" value="LIM_DOMAIN_2"/>
    <property type="match status" value="1"/>
</dbReference>
<organism evidence="6 7">
    <name type="scientific">Aphis glycines</name>
    <name type="common">Soybean aphid</name>
    <dbReference type="NCBI Taxonomy" id="307491"/>
    <lineage>
        <taxon>Eukaryota</taxon>
        <taxon>Metazoa</taxon>
        <taxon>Ecdysozoa</taxon>
        <taxon>Arthropoda</taxon>
        <taxon>Hexapoda</taxon>
        <taxon>Insecta</taxon>
        <taxon>Pterygota</taxon>
        <taxon>Neoptera</taxon>
        <taxon>Paraneoptera</taxon>
        <taxon>Hemiptera</taxon>
        <taxon>Sternorrhyncha</taxon>
        <taxon>Aphidomorpha</taxon>
        <taxon>Aphidoidea</taxon>
        <taxon>Aphididae</taxon>
        <taxon>Aphidini</taxon>
        <taxon>Aphis</taxon>
        <taxon>Aphis</taxon>
    </lineage>
</organism>
<evidence type="ECO:0000259" key="5">
    <source>
        <dbReference type="PROSITE" id="PS50023"/>
    </source>
</evidence>
<evidence type="ECO:0000313" key="7">
    <source>
        <dbReference type="Proteomes" id="UP000475862"/>
    </source>
</evidence>
<reference evidence="6 7" key="1">
    <citation type="submission" date="2019-08" db="EMBL/GenBank/DDBJ databases">
        <title>The genome of the soybean aphid Biotype 1, its phylome, world population structure and adaptation to the North American continent.</title>
        <authorList>
            <person name="Giordano R."/>
            <person name="Donthu R.K."/>
            <person name="Hernandez A.G."/>
            <person name="Wright C.L."/>
            <person name="Zimin A.V."/>
        </authorList>
    </citation>
    <scope>NUCLEOTIDE SEQUENCE [LARGE SCALE GENOMIC DNA]</scope>
    <source>
        <tissue evidence="6">Whole aphids</tissue>
    </source>
</reference>
<dbReference type="OrthoDB" id="25654at2759"/>
<dbReference type="Gene3D" id="2.10.110.10">
    <property type="entry name" value="Cysteine Rich Protein"/>
    <property type="match status" value="1"/>
</dbReference>